<dbReference type="AlphaFoldDB" id="J9DFT0"/>
<dbReference type="eggNOG" id="COG4773">
    <property type="taxonomic scope" value="Bacteria"/>
</dbReference>
<evidence type="ECO:0000256" key="10">
    <source>
        <dbReference type="ARBA" id="ARBA00023237"/>
    </source>
</evidence>
<dbReference type="InterPro" id="IPR012910">
    <property type="entry name" value="Plug_dom"/>
</dbReference>
<evidence type="ECO:0000256" key="8">
    <source>
        <dbReference type="ARBA" id="ARBA00023077"/>
    </source>
</evidence>
<dbReference type="GO" id="GO:0006826">
    <property type="term" value="P:iron ion transport"/>
    <property type="evidence" value="ECO:0007669"/>
    <property type="project" value="UniProtKB-KW"/>
</dbReference>
<dbReference type="STRING" id="1220535.IMCC14465_15040"/>
<evidence type="ECO:0000256" key="7">
    <source>
        <dbReference type="ARBA" id="ARBA00023065"/>
    </source>
</evidence>
<evidence type="ECO:0000256" key="5">
    <source>
        <dbReference type="ARBA" id="ARBA00022692"/>
    </source>
</evidence>
<evidence type="ECO:0000256" key="6">
    <source>
        <dbReference type="ARBA" id="ARBA00023004"/>
    </source>
</evidence>
<evidence type="ECO:0000313" key="15">
    <source>
        <dbReference type="EMBL" id="EJW20736.1"/>
    </source>
</evidence>
<gene>
    <name evidence="15" type="ORF">IMCC14465_15040</name>
</gene>
<evidence type="ECO:0000259" key="14">
    <source>
        <dbReference type="Pfam" id="PF07715"/>
    </source>
</evidence>
<evidence type="ECO:0000256" key="4">
    <source>
        <dbReference type="ARBA" id="ARBA00022496"/>
    </source>
</evidence>
<keyword evidence="10 11" id="KW-0998">Cell outer membrane</keyword>
<keyword evidence="2 11" id="KW-0813">Transport</keyword>
<keyword evidence="6" id="KW-0408">Iron</keyword>
<comment type="subcellular location">
    <subcellularLocation>
        <location evidence="1 11">Cell outer membrane</location>
        <topology evidence="1 11">Multi-pass membrane protein</topology>
    </subcellularLocation>
</comment>
<protein>
    <submittedName>
        <fullName evidence="15">TonB-dependent receptor</fullName>
    </submittedName>
</protein>
<dbReference type="PANTHER" id="PTHR32552:SF81">
    <property type="entry name" value="TONB-DEPENDENT OUTER MEMBRANE RECEPTOR"/>
    <property type="match status" value="1"/>
</dbReference>
<feature type="domain" description="TonB-dependent receptor plug" evidence="14">
    <location>
        <begin position="50"/>
        <end position="164"/>
    </location>
</feature>
<organism evidence="15 16">
    <name type="scientific">alpha proteobacterium IMCC14465</name>
    <dbReference type="NCBI Taxonomy" id="1220535"/>
    <lineage>
        <taxon>Bacteria</taxon>
        <taxon>Pseudomonadati</taxon>
        <taxon>Pseudomonadota</taxon>
        <taxon>Alphaproteobacteria</taxon>
        <taxon>PS1 clade</taxon>
    </lineage>
</organism>
<feature type="domain" description="TonB-dependent receptor-like beta-barrel" evidence="13">
    <location>
        <begin position="447"/>
        <end position="818"/>
    </location>
</feature>
<evidence type="ECO:0000256" key="11">
    <source>
        <dbReference type="PROSITE-ProRule" id="PRU01360"/>
    </source>
</evidence>
<name>J9DFT0_9PROT</name>
<comment type="similarity">
    <text evidence="11 12">Belongs to the TonB-dependent receptor family.</text>
</comment>
<evidence type="ECO:0000256" key="12">
    <source>
        <dbReference type="RuleBase" id="RU003357"/>
    </source>
</evidence>
<keyword evidence="9 11" id="KW-0472">Membrane</keyword>
<evidence type="ECO:0000256" key="3">
    <source>
        <dbReference type="ARBA" id="ARBA00022452"/>
    </source>
</evidence>
<evidence type="ECO:0000259" key="13">
    <source>
        <dbReference type="Pfam" id="PF00593"/>
    </source>
</evidence>
<evidence type="ECO:0000256" key="1">
    <source>
        <dbReference type="ARBA" id="ARBA00004571"/>
    </source>
</evidence>
<keyword evidence="8 12" id="KW-0798">TonB box</keyword>
<keyword evidence="15" id="KW-0675">Receptor</keyword>
<comment type="caution">
    <text evidence="15">The sequence shown here is derived from an EMBL/GenBank/DDBJ whole genome shotgun (WGS) entry which is preliminary data.</text>
</comment>
<accession>J9DFT0</accession>
<dbReference type="Pfam" id="PF00593">
    <property type="entry name" value="TonB_dep_Rec_b-barrel"/>
    <property type="match status" value="1"/>
</dbReference>
<evidence type="ECO:0000256" key="9">
    <source>
        <dbReference type="ARBA" id="ARBA00023136"/>
    </source>
</evidence>
<dbReference type="EMBL" id="ALYF01000005">
    <property type="protein sequence ID" value="EJW20736.1"/>
    <property type="molecule type" value="Genomic_DNA"/>
</dbReference>
<proteinExistence type="inferred from homology"/>
<reference evidence="15 16" key="1">
    <citation type="journal article" date="2012" name="J. Bacteriol.">
        <title>Genome Sequence of Strain IMCC14465, Isolated from the East Sea, Belonging to the PS1 Clade of Alphaproteobacteria.</title>
        <authorList>
            <person name="Yang S.J."/>
            <person name="Kang I."/>
            <person name="Cho J.C."/>
        </authorList>
    </citation>
    <scope>NUCLEOTIDE SEQUENCE [LARGE SCALE GENOMIC DNA]</scope>
    <source>
        <strain evidence="15 16">IMCC14465</strain>
    </source>
</reference>
<keyword evidence="4" id="KW-0410">Iron transport</keyword>
<keyword evidence="16" id="KW-1185">Reference proteome</keyword>
<dbReference type="InterPro" id="IPR039426">
    <property type="entry name" value="TonB-dep_rcpt-like"/>
</dbReference>
<dbReference type="GO" id="GO:0009279">
    <property type="term" value="C:cell outer membrane"/>
    <property type="evidence" value="ECO:0007669"/>
    <property type="project" value="UniProtKB-SubCell"/>
</dbReference>
<dbReference type="PROSITE" id="PS52016">
    <property type="entry name" value="TONB_DEPENDENT_REC_3"/>
    <property type="match status" value="1"/>
</dbReference>
<keyword evidence="7" id="KW-0406">Ion transport</keyword>
<keyword evidence="5 11" id="KW-0812">Transmembrane</keyword>
<sequence length="852" mass="92466">MSNSFAKKLTLSVSPLALLIASGTPETTRAQGVNSIDEIVVTARKKDEGLQDVPVAVSALGEEALNQLGVDTFEDYLLQLPGVTAGGSGPGQNTIYIRGLASTTPNLTTAGVAGLAPNVSFYLDEQPLAQPGRNLDVYAADIQRIEVLSGPQGTLFGSSSQAGVVRMITNKPNFDGYSAEITVQGTYMSEGDPGSKIEGMLNFPISDKTAIRVVGYYDQKGGYIDNVAGTRTAQDSARFRPVGTVRKNDVPVSTGRAGFQSNDDLDGINFTIANNDAQIEENFNESSYAGFRATVKHLINDDWSALLSVANQTIEADGVFYADPEVGDLQIQRFNDEYSEDEFTNVSLTLEGRIGDLEVIYAGAYTDREAEQMIDYTDYLFVGQYLPYYICDGTVSYPEVDGQPVGNCYSPSMFVDARTETTVETHELRFNTTSDGPFSATFGGFMSELELKEFNDFVYPGHVLVVDADGNGFSAQYPLTNPAVTGLVGNAAPGYFSDPGPFPAGTVFRNDILRTDEQIGLFGEVNYEVVPNLLDVTLGARYYDIEVDMEGSANSSFGNLGAPVDVQSGGTNISALYGVNRPAGNPDTAAADGTIYKATVQFTPEDDIMYYLTYSEGFRAGLLNRPGGASGPDGYTVPFEVNTDEVVNYEFGWKTILFDGSLRLNGSMFFVEVDGLQTTIFDTSIVNLFFSDNAANAEIKGLEADFVYLTGIEGLTMAGAVSFLDTQVTEKITPTDDVVVGDELAFAPGYQGNLRVRYEWAMGNGYIGHVMPQVTISDKSYSDIIQINRAEIDGWASVDLRVGVTGEEWSSEFFIENLTDERAEISRDFVYDTNRVTYMRPMTIGLKVNRKF</sequence>
<dbReference type="PATRIC" id="fig|1220535.3.peg.1497"/>
<dbReference type="Gene3D" id="2.40.170.20">
    <property type="entry name" value="TonB-dependent receptor, beta-barrel domain"/>
    <property type="match status" value="2"/>
</dbReference>
<dbReference type="PANTHER" id="PTHR32552">
    <property type="entry name" value="FERRICHROME IRON RECEPTOR-RELATED"/>
    <property type="match status" value="1"/>
</dbReference>
<evidence type="ECO:0000256" key="2">
    <source>
        <dbReference type="ARBA" id="ARBA00022448"/>
    </source>
</evidence>
<dbReference type="OrthoDB" id="9760333at2"/>
<dbReference type="SUPFAM" id="SSF56935">
    <property type="entry name" value="Porins"/>
    <property type="match status" value="1"/>
</dbReference>
<dbReference type="Pfam" id="PF07715">
    <property type="entry name" value="Plug"/>
    <property type="match status" value="1"/>
</dbReference>
<dbReference type="InterPro" id="IPR000531">
    <property type="entry name" value="Beta-barrel_TonB"/>
</dbReference>
<dbReference type="Proteomes" id="UP000004836">
    <property type="component" value="Unassembled WGS sequence"/>
</dbReference>
<evidence type="ECO:0000313" key="16">
    <source>
        <dbReference type="Proteomes" id="UP000004836"/>
    </source>
</evidence>
<keyword evidence="3 11" id="KW-1134">Transmembrane beta strand</keyword>
<dbReference type="InterPro" id="IPR036942">
    <property type="entry name" value="Beta-barrel_TonB_sf"/>
</dbReference>